<proteinExistence type="predicted"/>
<evidence type="ECO:0000313" key="3">
    <source>
        <dbReference type="EMBL" id="CAL5137084.1"/>
    </source>
</evidence>
<dbReference type="Gene3D" id="3.40.33.10">
    <property type="entry name" value="CAP"/>
    <property type="match status" value="1"/>
</dbReference>
<dbReference type="InterPro" id="IPR035940">
    <property type="entry name" value="CAP_sf"/>
</dbReference>
<dbReference type="SMART" id="SM00198">
    <property type="entry name" value="SCP"/>
    <property type="match status" value="1"/>
</dbReference>
<dbReference type="EMBL" id="CAXLJL010000378">
    <property type="protein sequence ID" value="CAL5137084.1"/>
    <property type="molecule type" value="Genomic_DNA"/>
</dbReference>
<dbReference type="AlphaFoldDB" id="A0AAV2TLH1"/>
<reference evidence="3" key="1">
    <citation type="submission" date="2024-06" db="EMBL/GenBank/DDBJ databases">
        <authorList>
            <person name="Liu X."/>
            <person name="Lenzi L."/>
            <person name="Haldenby T S."/>
            <person name="Uol C."/>
        </authorList>
    </citation>
    <scope>NUCLEOTIDE SEQUENCE</scope>
</reference>
<sequence>MNPNLLGKRLGYRDMNREIRGFITGNALYKLRSDRLHQPLHCLASIKPSERTEEQKKELEAYAESVKDAHNELRAKHGSPPLTLEPKLSALAQKWADHLVTQPSLANSGYTYEGQRVGENVFSRTSNIEPKCDSKELVEHWYQEKSKYHFYQEPVLVTGIGGFTQLVWAGSQKIGVGKAVMMSGSGQTAANKLVVVCMYYPPGNVKGQFLANVKRAA</sequence>
<dbReference type="InterPro" id="IPR034113">
    <property type="entry name" value="SCP_GAPR1-like"/>
</dbReference>
<feature type="domain" description="SCP" evidence="2">
    <location>
        <begin position="61"/>
        <end position="207"/>
    </location>
</feature>
<dbReference type="Pfam" id="PF00188">
    <property type="entry name" value="CAP"/>
    <property type="match status" value="1"/>
</dbReference>
<dbReference type="InterPro" id="IPR001283">
    <property type="entry name" value="CRISP-related"/>
</dbReference>
<evidence type="ECO:0000256" key="1">
    <source>
        <dbReference type="SAM" id="Coils"/>
    </source>
</evidence>
<accession>A0AAV2TLH1</accession>
<dbReference type="Proteomes" id="UP001497525">
    <property type="component" value="Unassembled WGS sequence"/>
</dbReference>
<protein>
    <recommendedName>
        <fullName evidence="2">SCP domain-containing protein</fullName>
    </recommendedName>
</protein>
<feature type="coiled-coil region" evidence="1">
    <location>
        <begin position="49"/>
        <end position="76"/>
    </location>
</feature>
<dbReference type="PRINTS" id="PR00837">
    <property type="entry name" value="V5TPXLIKE"/>
</dbReference>
<name>A0AAV2TLH1_CALDB</name>
<evidence type="ECO:0000313" key="4">
    <source>
        <dbReference type="Proteomes" id="UP001497525"/>
    </source>
</evidence>
<evidence type="ECO:0000259" key="2">
    <source>
        <dbReference type="SMART" id="SM00198"/>
    </source>
</evidence>
<dbReference type="SUPFAM" id="SSF55797">
    <property type="entry name" value="PR-1-like"/>
    <property type="match status" value="1"/>
</dbReference>
<dbReference type="PANTHER" id="PTHR10334">
    <property type="entry name" value="CYSTEINE-RICH SECRETORY PROTEIN-RELATED"/>
    <property type="match status" value="1"/>
</dbReference>
<dbReference type="CDD" id="cd05382">
    <property type="entry name" value="CAP_GAPR1-like"/>
    <property type="match status" value="1"/>
</dbReference>
<dbReference type="FunFam" id="3.40.33.10:FF:000010">
    <property type="entry name" value="Predicted protein"/>
    <property type="match status" value="1"/>
</dbReference>
<dbReference type="InterPro" id="IPR014044">
    <property type="entry name" value="CAP_dom"/>
</dbReference>
<comment type="caution">
    <text evidence="3">The sequence shown here is derived from an EMBL/GenBank/DDBJ whole genome shotgun (WGS) entry which is preliminary data.</text>
</comment>
<keyword evidence="1" id="KW-0175">Coiled coil</keyword>
<organism evidence="3 4">
    <name type="scientific">Calicophoron daubneyi</name>
    <name type="common">Rumen fluke</name>
    <name type="synonym">Paramphistomum daubneyi</name>
    <dbReference type="NCBI Taxonomy" id="300641"/>
    <lineage>
        <taxon>Eukaryota</taxon>
        <taxon>Metazoa</taxon>
        <taxon>Spiralia</taxon>
        <taxon>Lophotrochozoa</taxon>
        <taxon>Platyhelminthes</taxon>
        <taxon>Trematoda</taxon>
        <taxon>Digenea</taxon>
        <taxon>Plagiorchiida</taxon>
        <taxon>Pronocephalata</taxon>
        <taxon>Paramphistomoidea</taxon>
        <taxon>Paramphistomidae</taxon>
        <taxon>Calicophoron</taxon>
    </lineage>
</organism>
<gene>
    <name evidence="3" type="ORF">CDAUBV1_LOCUS11355</name>
</gene>